<dbReference type="EC" id="3.5.4.28" evidence="4"/>
<dbReference type="GO" id="GO:0046872">
    <property type="term" value="F:metal ion binding"/>
    <property type="evidence" value="ECO:0007669"/>
    <property type="project" value="UniProtKB-KW"/>
</dbReference>
<protein>
    <recommendedName>
        <fullName evidence="4">5-methylthioadenosine/S-adenosylhomocysteine deaminase</fullName>
        <shortName evidence="4">MTA/SAH deaminase</shortName>
        <ecNumber evidence="4">3.5.4.28</ecNumber>
        <ecNumber evidence="4">3.5.4.31</ecNumber>
    </recommendedName>
</protein>
<evidence type="ECO:0000256" key="4">
    <source>
        <dbReference type="HAMAP-Rule" id="MF_01281"/>
    </source>
</evidence>
<keyword evidence="1 4" id="KW-0479">Metal-binding</keyword>
<dbReference type="GO" id="GO:0090614">
    <property type="term" value="F:5'-methylthioadenosine deaminase activity"/>
    <property type="evidence" value="ECO:0007669"/>
    <property type="project" value="UniProtKB-UniRule"/>
</dbReference>
<feature type="binding site" evidence="4">
    <location>
        <position position="219"/>
    </location>
    <ligand>
        <name>Zn(2+)</name>
        <dbReference type="ChEBI" id="CHEBI:29105"/>
    </ligand>
</feature>
<feature type="binding site" evidence="4">
    <location>
        <position position="307"/>
    </location>
    <ligand>
        <name>Zn(2+)</name>
        <dbReference type="ChEBI" id="CHEBI:29105"/>
    </ligand>
</feature>
<evidence type="ECO:0000313" key="7">
    <source>
        <dbReference type="Proteomes" id="UP000189733"/>
    </source>
</evidence>
<dbReference type="InterPro" id="IPR006680">
    <property type="entry name" value="Amidohydro-rel"/>
</dbReference>
<sequence>MTISHCDTLIHAAWVVTQDDSRRILEDAGIAVSNGFISAIGSWEELAPVWYPKRIVDLTKHLVLPGLINAHTHASMTLMRGLADDLPLMEWLTKHIFPVEQKLTPELVHLGALLACCEMTKTGTTAFCDMYLMEEHVGRAAEEAGLRARIGEVLFSFPSPAYASQDEAFDLVRSMKERFDGSNRVNTAVMPHSVYTTSPELLEKSMELAEELDIPLNIHLAETQTESQQSIEQHGLRPVPYAAERGLLSKRTLAAHAVDLTDEEIDLLAKSGTRVCHNPESNMKLASGIARVPEMQAAGIPLSLGTDGACSNNNLDMFSEMSSCALLQKVHHKDSTRVPAQQVLDMATRGGACSLDMPQTGYLAKGQAADLIALNLNTPSLMPMYNPISHLVYAAQGADVALTMVGGETLYQDGKFTRIDYPALREEIRDAAEFIKKQFEQGKMA</sequence>
<proteinExistence type="inferred from homology"/>
<dbReference type="SUPFAM" id="SSF51338">
    <property type="entry name" value="Composite domain of metallo-dependent hydrolases"/>
    <property type="match status" value="1"/>
</dbReference>
<dbReference type="PANTHER" id="PTHR43794:SF11">
    <property type="entry name" value="AMIDOHYDROLASE-RELATED DOMAIN-CONTAINING PROTEIN"/>
    <property type="match status" value="1"/>
</dbReference>
<dbReference type="PANTHER" id="PTHR43794">
    <property type="entry name" value="AMINOHYDROLASE SSNA-RELATED"/>
    <property type="match status" value="1"/>
</dbReference>
<dbReference type="InterPro" id="IPR050287">
    <property type="entry name" value="MTA/SAH_deaminase"/>
</dbReference>
<dbReference type="OrthoDB" id="9807210at2"/>
<keyword evidence="7" id="KW-1185">Reference proteome</keyword>
<evidence type="ECO:0000256" key="3">
    <source>
        <dbReference type="ARBA" id="ARBA00022833"/>
    </source>
</evidence>
<dbReference type="InterPro" id="IPR032466">
    <property type="entry name" value="Metal_Hydrolase"/>
</dbReference>
<feature type="binding site" evidence="4">
    <location>
        <position position="222"/>
    </location>
    <ligand>
        <name>substrate</name>
    </ligand>
</feature>
<dbReference type="STRING" id="1121442.SAMN02745702_01547"/>
<dbReference type="Gene3D" id="3.20.20.140">
    <property type="entry name" value="Metal-dependent hydrolases"/>
    <property type="match status" value="1"/>
</dbReference>
<evidence type="ECO:0000256" key="1">
    <source>
        <dbReference type="ARBA" id="ARBA00022723"/>
    </source>
</evidence>
<feature type="binding site" evidence="4">
    <location>
        <position position="71"/>
    </location>
    <ligand>
        <name>Zn(2+)</name>
        <dbReference type="ChEBI" id="CHEBI:29105"/>
    </ligand>
</feature>
<feature type="domain" description="Amidohydrolase-related" evidence="5">
    <location>
        <begin position="62"/>
        <end position="409"/>
    </location>
</feature>
<keyword evidence="3 4" id="KW-0862">Zinc</keyword>
<dbReference type="AlphaFoldDB" id="A0A1T4W4X1"/>
<organism evidence="6 7">
    <name type="scientific">Desulfobaculum bizertense DSM 18034</name>
    <dbReference type="NCBI Taxonomy" id="1121442"/>
    <lineage>
        <taxon>Bacteria</taxon>
        <taxon>Pseudomonadati</taxon>
        <taxon>Thermodesulfobacteriota</taxon>
        <taxon>Desulfovibrionia</taxon>
        <taxon>Desulfovibrionales</taxon>
        <taxon>Desulfovibrionaceae</taxon>
        <taxon>Desulfobaculum</taxon>
    </lineage>
</organism>
<name>A0A1T4W4X1_9BACT</name>
<dbReference type="GO" id="GO:0050270">
    <property type="term" value="F:S-adenosylhomocysteine deaminase activity"/>
    <property type="evidence" value="ECO:0007669"/>
    <property type="project" value="UniProtKB-UniRule"/>
</dbReference>
<feature type="binding site" evidence="4">
    <location>
        <position position="100"/>
    </location>
    <ligand>
        <name>substrate</name>
    </ligand>
</feature>
<comment type="cofactor">
    <cofactor evidence="4">
        <name>Zn(2+)</name>
        <dbReference type="ChEBI" id="CHEBI:29105"/>
    </cofactor>
    <text evidence="4">Binds 1 zinc ion per subunit.</text>
</comment>
<evidence type="ECO:0000313" key="6">
    <source>
        <dbReference type="EMBL" id="SKA71751.1"/>
    </source>
</evidence>
<dbReference type="Pfam" id="PF01979">
    <property type="entry name" value="Amidohydro_1"/>
    <property type="match status" value="1"/>
</dbReference>
<dbReference type="CDD" id="cd01298">
    <property type="entry name" value="ATZ_TRZ_like"/>
    <property type="match status" value="1"/>
</dbReference>
<dbReference type="InterPro" id="IPR011059">
    <property type="entry name" value="Metal-dep_hydrolase_composite"/>
</dbReference>
<feature type="binding site" evidence="4">
    <location>
        <position position="73"/>
    </location>
    <ligand>
        <name>Zn(2+)</name>
        <dbReference type="ChEBI" id="CHEBI:29105"/>
    </ligand>
</feature>
<comment type="catalytic activity">
    <reaction evidence="4">
        <text>S-adenosyl-L-homocysteine + H2O + H(+) = S-inosyl-L-homocysteine + NH4(+)</text>
        <dbReference type="Rhea" id="RHEA:20716"/>
        <dbReference type="ChEBI" id="CHEBI:15377"/>
        <dbReference type="ChEBI" id="CHEBI:15378"/>
        <dbReference type="ChEBI" id="CHEBI:28938"/>
        <dbReference type="ChEBI" id="CHEBI:57856"/>
        <dbReference type="ChEBI" id="CHEBI:57985"/>
        <dbReference type="EC" id="3.5.4.28"/>
    </reaction>
</comment>
<feature type="binding site" evidence="4">
    <location>
        <position position="192"/>
    </location>
    <ligand>
        <name>substrate</name>
    </ligand>
</feature>
<dbReference type="FunFam" id="3.20.20.140:FF:000014">
    <property type="entry name" value="5-methylthioadenosine/S-adenosylhomocysteine deaminase"/>
    <property type="match status" value="1"/>
</dbReference>
<feature type="binding site" evidence="4">
    <location>
        <position position="307"/>
    </location>
    <ligand>
        <name>substrate</name>
    </ligand>
</feature>
<comment type="similarity">
    <text evidence="4">Belongs to the metallo-dependent hydrolases superfamily. MTA/SAH deaminase family.</text>
</comment>
<dbReference type="RefSeq" id="WP_078684823.1">
    <property type="nucleotide sequence ID" value="NZ_FUYA01000004.1"/>
</dbReference>
<dbReference type="EMBL" id="FUYA01000004">
    <property type="protein sequence ID" value="SKA71751.1"/>
    <property type="molecule type" value="Genomic_DNA"/>
</dbReference>
<evidence type="ECO:0000256" key="2">
    <source>
        <dbReference type="ARBA" id="ARBA00022801"/>
    </source>
</evidence>
<comment type="caution">
    <text evidence="4">Lacks conserved residue(s) required for the propagation of feature annotation.</text>
</comment>
<keyword evidence="2 4" id="KW-0378">Hydrolase</keyword>
<dbReference type="Proteomes" id="UP000189733">
    <property type="component" value="Unassembled WGS sequence"/>
</dbReference>
<comment type="function">
    <text evidence="4">Catalyzes the deamination of 5-methylthioadenosine and S-adenosyl-L-homocysteine into 5-methylthioinosine and S-inosyl-L-homocysteine, respectively. Is also able to deaminate adenosine.</text>
</comment>
<gene>
    <name evidence="4" type="primary">mtaD</name>
    <name evidence="6" type="ORF">SAMN02745702_01547</name>
</gene>
<dbReference type="SUPFAM" id="SSF51556">
    <property type="entry name" value="Metallo-dependent hydrolases"/>
    <property type="match status" value="1"/>
</dbReference>
<reference evidence="6 7" key="1">
    <citation type="submission" date="2017-02" db="EMBL/GenBank/DDBJ databases">
        <authorList>
            <person name="Peterson S.W."/>
        </authorList>
    </citation>
    <scope>NUCLEOTIDE SEQUENCE [LARGE SCALE GENOMIC DNA]</scope>
    <source>
        <strain evidence="6 7">DSM 18034</strain>
    </source>
</reference>
<evidence type="ECO:0000259" key="5">
    <source>
        <dbReference type="Pfam" id="PF01979"/>
    </source>
</evidence>
<accession>A0A1T4W4X1</accession>
<dbReference type="EC" id="3.5.4.31" evidence="4"/>
<comment type="catalytic activity">
    <reaction evidence="4">
        <text>S-methyl-5'-thioadenosine + H2O + H(+) = S-methyl-5'-thioinosine + NH4(+)</text>
        <dbReference type="Rhea" id="RHEA:25025"/>
        <dbReference type="ChEBI" id="CHEBI:15377"/>
        <dbReference type="ChEBI" id="CHEBI:15378"/>
        <dbReference type="ChEBI" id="CHEBI:17509"/>
        <dbReference type="ChEBI" id="CHEBI:28938"/>
        <dbReference type="ChEBI" id="CHEBI:48595"/>
        <dbReference type="EC" id="3.5.4.31"/>
    </reaction>
</comment>
<dbReference type="Gene3D" id="2.30.40.10">
    <property type="entry name" value="Urease, subunit C, domain 1"/>
    <property type="match status" value="1"/>
</dbReference>
<dbReference type="HAMAP" id="MF_01281">
    <property type="entry name" value="MTA_SAH_deamin"/>
    <property type="match status" value="1"/>
</dbReference>
<dbReference type="InterPro" id="IPR023512">
    <property type="entry name" value="Deaminase_MtaD/DadD"/>
</dbReference>